<organism evidence="1 2">
    <name type="scientific">Pseudolycoriella hygida</name>
    <dbReference type="NCBI Taxonomy" id="35572"/>
    <lineage>
        <taxon>Eukaryota</taxon>
        <taxon>Metazoa</taxon>
        <taxon>Ecdysozoa</taxon>
        <taxon>Arthropoda</taxon>
        <taxon>Hexapoda</taxon>
        <taxon>Insecta</taxon>
        <taxon>Pterygota</taxon>
        <taxon>Neoptera</taxon>
        <taxon>Endopterygota</taxon>
        <taxon>Diptera</taxon>
        <taxon>Nematocera</taxon>
        <taxon>Sciaroidea</taxon>
        <taxon>Sciaridae</taxon>
        <taxon>Pseudolycoriella</taxon>
    </lineage>
</organism>
<evidence type="ECO:0000313" key="2">
    <source>
        <dbReference type="Proteomes" id="UP001151699"/>
    </source>
</evidence>
<dbReference type="AlphaFoldDB" id="A0A9Q0NF57"/>
<dbReference type="Gene3D" id="3.80.10.10">
    <property type="entry name" value="Ribonuclease Inhibitor"/>
    <property type="match status" value="1"/>
</dbReference>
<reference evidence="1" key="1">
    <citation type="submission" date="2022-07" db="EMBL/GenBank/DDBJ databases">
        <authorList>
            <person name="Trinca V."/>
            <person name="Uliana J.V.C."/>
            <person name="Torres T.T."/>
            <person name="Ward R.J."/>
            <person name="Monesi N."/>
        </authorList>
    </citation>
    <scope>NUCLEOTIDE SEQUENCE</scope>
    <source>
        <strain evidence="1">HSMRA1968</strain>
        <tissue evidence="1">Whole embryos</tissue>
    </source>
</reference>
<dbReference type="EMBL" id="WJQU01000001">
    <property type="protein sequence ID" value="KAJ6648807.1"/>
    <property type="molecule type" value="Genomic_DNA"/>
</dbReference>
<accession>A0A9Q0NF57</accession>
<sequence length="476" mass="54228">MEIVSYLPTAKKVALVNKRFYAISCAAHVSKFTLSIDCGLIAPENLVSIVKTRRKISNIHINFTHLTLFDLGTMRRILKIFQNSVRYVQVSGQVNSVILLGALALLPNVQHLTFVDTDCMTSFPTSTSRRRTSLGLKVKTIEFVRCNNEVIRIMLQLAPGVLTDLTVVHSFNLHMLLKLHLFKNQQNIKNLTIIDAHAEMLHMQEDESHLIDDILGTLSLETFEFKSRMNANNIAEILSKQEKLKCLRWTTVFHEDLMPAIKHLANLETLTLNVAVTPVEAIANINKLKNLNHLVLHNFSREYFDAFSKLDNSQITILEIKPYGSYIESQLNVELIYELAMSVRNLKTLKLSALMDWKHVAAILRNFSFVEELYLLSDMDVSYDTKYSLQNISFNSKLTLLSIGFGLDPHFLSKIIADYPNLKTFETRTGSAGLHSILKGFKKLEHFNMLSSTELKIDDIASMRKKSKNLQFVLLQ</sequence>
<protein>
    <submittedName>
        <fullName evidence="1">Uncharacterized protein</fullName>
    </submittedName>
</protein>
<proteinExistence type="predicted"/>
<name>A0A9Q0NF57_9DIPT</name>
<dbReference type="SUPFAM" id="SSF52047">
    <property type="entry name" value="RNI-like"/>
    <property type="match status" value="1"/>
</dbReference>
<feature type="non-terminal residue" evidence="1">
    <location>
        <position position="476"/>
    </location>
</feature>
<evidence type="ECO:0000313" key="1">
    <source>
        <dbReference type="EMBL" id="KAJ6648807.1"/>
    </source>
</evidence>
<dbReference type="InterPro" id="IPR032675">
    <property type="entry name" value="LRR_dom_sf"/>
</dbReference>
<gene>
    <name evidence="1" type="ORF">Bhyg_04039</name>
</gene>
<dbReference type="Proteomes" id="UP001151699">
    <property type="component" value="Chromosome A"/>
</dbReference>
<comment type="caution">
    <text evidence="1">The sequence shown here is derived from an EMBL/GenBank/DDBJ whole genome shotgun (WGS) entry which is preliminary data.</text>
</comment>
<keyword evidence="2" id="KW-1185">Reference proteome</keyword>